<name>A0ACC1MC65_9APHY</name>
<gene>
    <name evidence="1" type="ORF">NUW54_g14495</name>
</gene>
<reference evidence="1" key="1">
    <citation type="submission" date="2022-08" db="EMBL/GenBank/DDBJ databases">
        <title>Genome Sequence of Pycnoporus sanguineus.</title>
        <authorList>
            <person name="Buettner E."/>
        </authorList>
    </citation>
    <scope>NUCLEOTIDE SEQUENCE</scope>
    <source>
        <strain evidence="1">CG-C14</strain>
    </source>
</reference>
<proteinExistence type="predicted"/>
<accession>A0ACC1MC65</accession>
<comment type="caution">
    <text evidence="1">The sequence shown here is derived from an EMBL/GenBank/DDBJ whole genome shotgun (WGS) entry which is preliminary data.</text>
</comment>
<protein>
    <submittedName>
        <fullName evidence="1">Uncharacterized protein</fullName>
    </submittedName>
</protein>
<organism evidence="1 2">
    <name type="scientific">Trametes sanguinea</name>
    <dbReference type="NCBI Taxonomy" id="158606"/>
    <lineage>
        <taxon>Eukaryota</taxon>
        <taxon>Fungi</taxon>
        <taxon>Dikarya</taxon>
        <taxon>Basidiomycota</taxon>
        <taxon>Agaricomycotina</taxon>
        <taxon>Agaricomycetes</taxon>
        <taxon>Polyporales</taxon>
        <taxon>Polyporaceae</taxon>
        <taxon>Trametes</taxon>
    </lineage>
</organism>
<dbReference type="EMBL" id="JANSHE010007532">
    <property type="protein sequence ID" value="KAJ2959158.1"/>
    <property type="molecule type" value="Genomic_DNA"/>
</dbReference>
<sequence length="129" mass="13992">MWRHRGSRAILTKLVVGRLERRPGDLKTERTASAFEGVQLFQEQLAEREVGLGDQQSNRSAVRDQDAGAGNPWAPLQCAQSKRQRRKCTVVDLPLRGGATVTGASTSSSLTAIQLFVVRSPTCACVASL</sequence>
<dbReference type="Proteomes" id="UP001144978">
    <property type="component" value="Unassembled WGS sequence"/>
</dbReference>
<keyword evidence="2" id="KW-1185">Reference proteome</keyword>
<evidence type="ECO:0000313" key="1">
    <source>
        <dbReference type="EMBL" id="KAJ2959158.1"/>
    </source>
</evidence>
<evidence type="ECO:0000313" key="2">
    <source>
        <dbReference type="Proteomes" id="UP001144978"/>
    </source>
</evidence>